<dbReference type="EMBL" id="MCOG01000230">
    <property type="protein sequence ID" value="ORY23721.1"/>
    <property type="molecule type" value="Genomic_DNA"/>
</dbReference>
<keyword evidence="2 6" id="KW-0812">Transmembrane</keyword>
<comment type="subcellular location">
    <subcellularLocation>
        <location evidence="1">Endoplasmic reticulum membrane</location>
        <topology evidence="1">Multi-pass membrane protein</topology>
    </subcellularLocation>
</comment>
<dbReference type="GO" id="GO:0050708">
    <property type="term" value="P:regulation of protein secretion"/>
    <property type="evidence" value="ECO:0007669"/>
    <property type="project" value="TreeGrafter"/>
</dbReference>
<dbReference type="Gene3D" id="1.20.1540.10">
    <property type="entry name" value="Rhomboid-like"/>
    <property type="match status" value="1"/>
</dbReference>
<dbReference type="InterPro" id="IPR035952">
    <property type="entry name" value="Rhomboid-like_sf"/>
</dbReference>
<feature type="transmembrane region" description="Helical" evidence="6">
    <location>
        <begin position="336"/>
        <end position="355"/>
    </location>
</feature>
<dbReference type="InterPro" id="IPR051512">
    <property type="entry name" value="Inactive_Rhomboid"/>
</dbReference>
<dbReference type="PANTHER" id="PTHR45965:SF3">
    <property type="entry name" value="INACTIVE RHOMBOID PROTEIN 1"/>
    <property type="match status" value="1"/>
</dbReference>
<dbReference type="GO" id="GO:0004252">
    <property type="term" value="F:serine-type endopeptidase activity"/>
    <property type="evidence" value="ECO:0007669"/>
    <property type="project" value="InterPro"/>
</dbReference>
<sequence>MQKTNFTGYECPPGVLPKSDLKFIEKNNTKYIYDSTFTKRRFVQDNDDNAKGIQYIQNTNNDITTNNYNTNNLNNGQYSQTNNWNNNNVNVNNQNTQNISYESNWNNIQNVQSNNNNWNNDQYNQNYNTNGFTNNYNDNNNNTNINILQSSEVNNRKNTTDARQYCELADICGLNMKVGDKPNQWYRFVIPIFLHAGVAHLAFNLVFQIRTGFPMEREYGTWRMIIIYIVSGIYGFMFEAKSVGYTPSVGCSGALYGLLACLLLDLIQSWKIVINAWKELLKLLFIIIVSFSFGLIPYIDNFAHIGGFIMGLLMGTIFLPIIVFSRRGLAIKRISMVLSLFASIILFFWSFRHFYFNEKVCKWCGYLNCIPIKDGWCNFSNTDF</sequence>
<evidence type="ECO:0000313" key="9">
    <source>
        <dbReference type="Proteomes" id="UP000193920"/>
    </source>
</evidence>
<evidence type="ECO:0000256" key="6">
    <source>
        <dbReference type="SAM" id="Phobius"/>
    </source>
</evidence>
<dbReference type="SUPFAM" id="SSF144091">
    <property type="entry name" value="Rhomboid-like"/>
    <property type="match status" value="1"/>
</dbReference>
<keyword evidence="5 6" id="KW-0472">Membrane</keyword>
<feature type="transmembrane region" description="Helical" evidence="6">
    <location>
        <begin position="305"/>
        <end position="324"/>
    </location>
</feature>
<evidence type="ECO:0000256" key="3">
    <source>
        <dbReference type="ARBA" id="ARBA00022824"/>
    </source>
</evidence>
<keyword evidence="9" id="KW-1185">Reference proteome</keyword>
<gene>
    <name evidence="8" type="ORF">LY90DRAFT_429415</name>
</gene>
<accession>A0A1Y2AMD7</accession>
<name>A0A1Y2AMD7_9FUNG</name>
<evidence type="ECO:0000256" key="5">
    <source>
        <dbReference type="ARBA" id="ARBA00023136"/>
    </source>
</evidence>
<proteinExistence type="predicted"/>
<evidence type="ECO:0000256" key="1">
    <source>
        <dbReference type="ARBA" id="ARBA00004477"/>
    </source>
</evidence>
<feature type="transmembrane region" description="Helical" evidence="6">
    <location>
        <begin position="185"/>
        <end position="207"/>
    </location>
</feature>
<dbReference type="Proteomes" id="UP000193920">
    <property type="component" value="Unassembled WGS sequence"/>
</dbReference>
<dbReference type="OrthoDB" id="2146116at2759"/>
<dbReference type="GO" id="GO:0005789">
    <property type="term" value="C:endoplasmic reticulum membrane"/>
    <property type="evidence" value="ECO:0007669"/>
    <property type="project" value="UniProtKB-SubCell"/>
</dbReference>
<protein>
    <submittedName>
        <fullName evidence="8">Rhomboid-domain-containing protein</fullName>
    </submittedName>
</protein>
<feature type="transmembrane region" description="Helical" evidence="6">
    <location>
        <begin position="279"/>
        <end position="299"/>
    </location>
</feature>
<evidence type="ECO:0000256" key="4">
    <source>
        <dbReference type="ARBA" id="ARBA00022989"/>
    </source>
</evidence>
<dbReference type="PANTHER" id="PTHR45965">
    <property type="entry name" value="INACTIVE RHOMBOID PROTEIN"/>
    <property type="match status" value="1"/>
</dbReference>
<dbReference type="AlphaFoldDB" id="A0A1Y2AMD7"/>
<dbReference type="GO" id="GO:0042058">
    <property type="term" value="P:regulation of epidermal growth factor receptor signaling pathway"/>
    <property type="evidence" value="ECO:0007669"/>
    <property type="project" value="TreeGrafter"/>
</dbReference>
<dbReference type="STRING" id="1754190.A0A1Y2AMD7"/>
<reference evidence="8 9" key="1">
    <citation type="submission" date="2016-08" db="EMBL/GenBank/DDBJ databases">
        <title>A Parts List for Fungal Cellulosomes Revealed by Comparative Genomics.</title>
        <authorList>
            <consortium name="DOE Joint Genome Institute"/>
            <person name="Haitjema C.H."/>
            <person name="Gilmore S.P."/>
            <person name="Henske J.K."/>
            <person name="Solomon K.V."/>
            <person name="De Groot R."/>
            <person name="Kuo A."/>
            <person name="Mondo S.J."/>
            <person name="Salamov A.A."/>
            <person name="Labutti K."/>
            <person name="Zhao Z."/>
            <person name="Chiniquy J."/>
            <person name="Barry K."/>
            <person name="Brewer H.M."/>
            <person name="Purvine S.O."/>
            <person name="Wright A.T."/>
            <person name="Boxma B."/>
            <person name="Van Alen T."/>
            <person name="Hackstein J.H."/>
            <person name="Baker S.E."/>
            <person name="Grigoriev I.V."/>
            <person name="O'Malley M.A."/>
        </authorList>
    </citation>
    <scope>NUCLEOTIDE SEQUENCE [LARGE SCALE GENOMIC DNA]</scope>
    <source>
        <strain evidence="8 9">G1</strain>
    </source>
</reference>
<keyword evidence="3" id="KW-0256">Endoplasmic reticulum</keyword>
<feature type="domain" description="Peptidase S54 rhomboid" evidence="7">
    <location>
        <begin position="183"/>
        <end position="319"/>
    </location>
</feature>
<evidence type="ECO:0000259" key="7">
    <source>
        <dbReference type="Pfam" id="PF01694"/>
    </source>
</evidence>
<comment type="caution">
    <text evidence="8">The sequence shown here is derived from an EMBL/GenBank/DDBJ whole genome shotgun (WGS) entry which is preliminary data.</text>
</comment>
<dbReference type="Pfam" id="PF01694">
    <property type="entry name" value="Rhomboid"/>
    <property type="match status" value="1"/>
</dbReference>
<feature type="transmembrane region" description="Helical" evidence="6">
    <location>
        <begin position="219"/>
        <end position="238"/>
    </location>
</feature>
<organism evidence="8 9">
    <name type="scientific">Neocallimastix californiae</name>
    <dbReference type="NCBI Taxonomy" id="1754190"/>
    <lineage>
        <taxon>Eukaryota</taxon>
        <taxon>Fungi</taxon>
        <taxon>Fungi incertae sedis</taxon>
        <taxon>Chytridiomycota</taxon>
        <taxon>Chytridiomycota incertae sedis</taxon>
        <taxon>Neocallimastigomycetes</taxon>
        <taxon>Neocallimastigales</taxon>
        <taxon>Neocallimastigaceae</taxon>
        <taxon>Neocallimastix</taxon>
    </lineage>
</organism>
<evidence type="ECO:0000256" key="2">
    <source>
        <dbReference type="ARBA" id="ARBA00022692"/>
    </source>
</evidence>
<feature type="transmembrane region" description="Helical" evidence="6">
    <location>
        <begin position="244"/>
        <end position="267"/>
    </location>
</feature>
<evidence type="ECO:0000313" key="8">
    <source>
        <dbReference type="EMBL" id="ORY23721.1"/>
    </source>
</evidence>
<dbReference type="InterPro" id="IPR022764">
    <property type="entry name" value="Peptidase_S54_rhomboid_dom"/>
</dbReference>
<keyword evidence="4 6" id="KW-1133">Transmembrane helix</keyword>